<dbReference type="InterPro" id="IPR025204">
    <property type="entry name" value="CENP-L"/>
</dbReference>
<name>A0A6G1KL90_9PLEO</name>
<feature type="compositionally biased region" description="Basic and acidic residues" evidence="1">
    <location>
        <begin position="369"/>
        <end position="379"/>
    </location>
</feature>
<sequence>MAVAPPYPLYDRMYTLHRVSPLHHGDTPLLDPRSLRTHAKRLKEQLKGDNVRGVEVDFAGTEGAMPDKGTLDDCHWEMIGDETAWIDLHVQPDEPVSPKQTRGIEISLEYDKQSYNALLLRDPGSTTSPEGSTSFPLLLTKMPAPIREILLNYLRSTFDARVARLTLPSVFLISSLETYFHHLSAAASNQSITDVIQKLQLQLTFPQNNTSLKNLDISIAASDVASFVSRGKFFLKGQQAPFTSSVAGYLKEHLALDLFHPKVQVSRITCHSFQISADRLRLKAPDISGDNSFSEDDAPAVSASQLAMDDFYTSLIREATGNGKFLPESVVNLSQASTPASAKSTKGARKRAVSNTVMPSAAPKRTKARQAEWKTGKQR</sequence>
<proteinExistence type="predicted"/>
<dbReference type="Pfam" id="PF13092">
    <property type="entry name" value="CENP-L"/>
    <property type="match status" value="1"/>
</dbReference>
<protein>
    <recommendedName>
        <fullName evidence="4">Kinetochore complex Sim4 subunit Fta1-domain-containing protein</fullName>
    </recommendedName>
</protein>
<dbReference type="EMBL" id="MU005765">
    <property type="protein sequence ID" value="KAF2713161.1"/>
    <property type="molecule type" value="Genomic_DNA"/>
</dbReference>
<accession>A0A6G1KL90</accession>
<feature type="region of interest" description="Disordered" evidence="1">
    <location>
        <begin position="336"/>
        <end position="379"/>
    </location>
</feature>
<organism evidence="2 3">
    <name type="scientific">Pleomassaria siparia CBS 279.74</name>
    <dbReference type="NCBI Taxonomy" id="1314801"/>
    <lineage>
        <taxon>Eukaryota</taxon>
        <taxon>Fungi</taxon>
        <taxon>Dikarya</taxon>
        <taxon>Ascomycota</taxon>
        <taxon>Pezizomycotina</taxon>
        <taxon>Dothideomycetes</taxon>
        <taxon>Pleosporomycetidae</taxon>
        <taxon>Pleosporales</taxon>
        <taxon>Pleomassariaceae</taxon>
        <taxon>Pleomassaria</taxon>
    </lineage>
</organism>
<reference evidence="2" key="1">
    <citation type="journal article" date="2020" name="Stud. Mycol.">
        <title>101 Dothideomycetes genomes: a test case for predicting lifestyles and emergence of pathogens.</title>
        <authorList>
            <person name="Haridas S."/>
            <person name="Albert R."/>
            <person name="Binder M."/>
            <person name="Bloem J."/>
            <person name="Labutti K."/>
            <person name="Salamov A."/>
            <person name="Andreopoulos B."/>
            <person name="Baker S."/>
            <person name="Barry K."/>
            <person name="Bills G."/>
            <person name="Bluhm B."/>
            <person name="Cannon C."/>
            <person name="Castanera R."/>
            <person name="Culley D."/>
            <person name="Daum C."/>
            <person name="Ezra D."/>
            <person name="Gonzalez J."/>
            <person name="Henrissat B."/>
            <person name="Kuo A."/>
            <person name="Liang C."/>
            <person name="Lipzen A."/>
            <person name="Lutzoni F."/>
            <person name="Magnuson J."/>
            <person name="Mondo S."/>
            <person name="Nolan M."/>
            <person name="Ohm R."/>
            <person name="Pangilinan J."/>
            <person name="Park H.-J."/>
            <person name="Ramirez L."/>
            <person name="Alfaro M."/>
            <person name="Sun H."/>
            <person name="Tritt A."/>
            <person name="Yoshinaga Y."/>
            <person name="Zwiers L.-H."/>
            <person name="Turgeon B."/>
            <person name="Goodwin S."/>
            <person name="Spatafora J."/>
            <person name="Crous P."/>
            <person name="Grigoriev I."/>
        </authorList>
    </citation>
    <scope>NUCLEOTIDE SEQUENCE</scope>
    <source>
        <strain evidence="2">CBS 279.74</strain>
    </source>
</reference>
<evidence type="ECO:0000313" key="3">
    <source>
        <dbReference type="Proteomes" id="UP000799428"/>
    </source>
</evidence>
<dbReference type="AlphaFoldDB" id="A0A6G1KL90"/>
<evidence type="ECO:0000313" key="2">
    <source>
        <dbReference type="EMBL" id="KAF2713161.1"/>
    </source>
</evidence>
<keyword evidence="3" id="KW-1185">Reference proteome</keyword>
<evidence type="ECO:0000256" key="1">
    <source>
        <dbReference type="SAM" id="MobiDB-lite"/>
    </source>
</evidence>
<gene>
    <name evidence="2" type="ORF">K504DRAFT_461736</name>
</gene>
<dbReference type="Proteomes" id="UP000799428">
    <property type="component" value="Unassembled WGS sequence"/>
</dbReference>
<dbReference type="OrthoDB" id="8864979at2759"/>
<evidence type="ECO:0008006" key="4">
    <source>
        <dbReference type="Google" id="ProtNLM"/>
    </source>
</evidence>